<evidence type="ECO:0000256" key="3">
    <source>
        <dbReference type="ARBA" id="ARBA00005119"/>
    </source>
</evidence>
<evidence type="ECO:0000256" key="12">
    <source>
        <dbReference type="ARBA" id="ARBA00022842"/>
    </source>
</evidence>
<evidence type="ECO:0000256" key="17">
    <source>
        <dbReference type="ARBA" id="ARBA00023264"/>
    </source>
</evidence>
<evidence type="ECO:0000256" key="10">
    <source>
        <dbReference type="ARBA" id="ARBA00022695"/>
    </source>
</evidence>
<dbReference type="EC" id="2.7.7.41" evidence="6"/>
<dbReference type="PIRSF" id="PIRSF028840">
    <property type="entry name" value="Mmp37"/>
    <property type="match status" value="1"/>
</dbReference>
<evidence type="ECO:0000313" key="20">
    <source>
        <dbReference type="EMBL" id="PPQ91681.1"/>
    </source>
</evidence>
<keyword evidence="21" id="KW-1185">Reference proteome</keyword>
<dbReference type="GO" id="GO:0005743">
    <property type="term" value="C:mitochondrial inner membrane"/>
    <property type="evidence" value="ECO:0007669"/>
    <property type="project" value="UniProtKB-SubCell"/>
</dbReference>
<dbReference type="EMBL" id="NHYD01001265">
    <property type="protein sequence ID" value="PPQ91681.1"/>
    <property type="molecule type" value="Genomic_DNA"/>
</dbReference>
<keyword evidence="17" id="KW-1208">Phospholipid metabolism</keyword>
<comment type="pathway">
    <text evidence="3">Phospholipid metabolism; CDP-diacylglycerol biosynthesis; CDP-diacylglycerol from sn-glycerol 3-phosphate: step 3/3.</text>
</comment>
<reference evidence="20 21" key="1">
    <citation type="journal article" date="2018" name="Evol. Lett.">
        <title>Horizontal gene cluster transfer increased hallucinogenic mushroom diversity.</title>
        <authorList>
            <person name="Reynolds H.T."/>
            <person name="Vijayakumar V."/>
            <person name="Gluck-Thaler E."/>
            <person name="Korotkin H.B."/>
            <person name="Matheny P.B."/>
            <person name="Slot J.C."/>
        </authorList>
    </citation>
    <scope>NUCLEOTIDE SEQUENCE [LARGE SCALE GENOMIC DNA]</scope>
    <source>
        <strain evidence="20 21">2631</strain>
    </source>
</reference>
<keyword evidence="14" id="KW-0496">Mitochondrion</keyword>
<comment type="caution">
    <text evidence="20">The sequence shown here is derived from an EMBL/GenBank/DDBJ whole genome shotgun (WGS) entry which is preliminary data.</text>
</comment>
<dbReference type="AlphaFoldDB" id="A0A409XLQ9"/>
<evidence type="ECO:0000256" key="8">
    <source>
        <dbReference type="ARBA" id="ARBA00022516"/>
    </source>
</evidence>
<evidence type="ECO:0000313" key="21">
    <source>
        <dbReference type="Proteomes" id="UP000283269"/>
    </source>
</evidence>
<proteinExistence type="inferred from homology"/>
<keyword evidence="15" id="KW-0472">Membrane</keyword>
<keyword evidence="12" id="KW-0460">Magnesium</keyword>
<dbReference type="UniPathway" id="UPA00557">
    <property type="reaction ID" value="UER00614"/>
</dbReference>
<organism evidence="20 21">
    <name type="scientific">Psilocybe cyanescens</name>
    <dbReference type="NCBI Taxonomy" id="93625"/>
    <lineage>
        <taxon>Eukaryota</taxon>
        <taxon>Fungi</taxon>
        <taxon>Dikarya</taxon>
        <taxon>Basidiomycota</taxon>
        <taxon>Agaricomycotina</taxon>
        <taxon>Agaricomycetes</taxon>
        <taxon>Agaricomycetidae</taxon>
        <taxon>Agaricales</taxon>
        <taxon>Agaricineae</taxon>
        <taxon>Strophariaceae</taxon>
        <taxon>Psilocybe</taxon>
    </lineage>
</organism>
<evidence type="ECO:0000256" key="2">
    <source>
        <dbReference type="ARBA" id="ARBA00004443"/>
    </source>
</evidence>
<evidence type="ECO:0000256" key="7">
    <source>
        <dbReference type="ARBA" id="ARBA00018337"/>
    </source>
</evidence>
<keyword evidence="16" id="KW-0594">Phospholipid biosynthesis</keyword>
<evidence type="ECO:0000256" key="5">
    <source>
        <dbReference type="ARBA" id="ARBA00005458"/>
    </source>
</evidence>
<evidence type="ECO:0000256" key="6">
    <source>
        <dbReference type="ARBA" id="ARBA00012487"/>
    </source>
</evidence>
<dbReference type="GO" id="GO:0004605">
    <property type="term" value="F:phosphatidate cytidylyltransferase activity"/>
    <property type="evidence" value="ECO:0007669"/>
    <property type="project" value="UniProtKB-EC"/>
</dbReference>
<evidence type="ECO:0000256" key="13">
    <source>
        <dbReference type="ARBA" id="ARBA00023098"/>
    </source>
</evidence>
<dbReference type="GO" id="GO:0032049">
    <property type="term" value="P:cardiolipin biosynthetic process"/>
    <property type="evidence" value="ECO:0007669"/>
    <property type="project" value="InterPro"/>
</dbReference>
<dbReference type="FunCoup" id="A0A409XLQ9">
    <property type="interactions" value="428"/>
</dbReference>
<dbReference type="GO" id="GO:0016024">
    <property type="term" value="P:CDP-diacylglycerol biosynthetic process"/>
    <property type="evidence" value="ECO:0007669"/>
    <property type="project" value="UniProtKB-UniPathway"/>
</dbReference>
<evidence type="ECO:0000256" key="4">
    <source>
        <dbReference type="ARBA" id="ARBA00005189"/>
    </source>
</evidence>
<dbReference type="OrthoDB" id="341477at2759"/>
<comment type="cofactor">
    <cofactor evidence="1">
        <name>Mg(2+)</name>
        <dbReference type="ChEBI" id="CHEBI:18420"/>
    </cofactor>
</comment>
<feature type="compositionally biased region" description="Low complexity" evidence="19">
    <location>
        <begin position="38"/>
        <end position="61"/>
    </location>
</feature>
<sequence length="437" mass="48574">MSSLLPSVARSTASKRVCLRLIVVRSYATETHNASSSTTTTTNTTTTDLPPLPLKPNTTKPRLYPRPRPAVSHRHPPLPKLPASFGKNQLLPVSNSTRALLESIVAGFDAPIRYAFAYGSGVFEQDGYTIPSQLNSVAQGKTDIDPNAPMLDFIFAVTHPAHFHSINMQQHPNHYPLHARVLGSSYVSRVQNAGPGVWFNAYVPMNGVTIKYGVTTVDTLCSDLLNWQSLYVAGRMHKPLRIIKDDARVRLTQQVNLTSAVRAALLTLPEEFVETDLFERIAGFSYSGDPRMVLPIENRSKVGNIVRKQSPQFKELYHRLVVGLPGVHWPVDGTRIQQDLSPHTRSAHLRKLPSNLLKHVKENYAKQGQRNLELEADESAYWVHLAGDQNLPKVITEEVSNIVRYPATIQSIKGVVSVGLGKTLRYGGAKMSKWWRG</sequence>
<comment type="similarity">
    <text evidence="5">Belongs to the TAM41 family.</text>
</comment>
<evidence type="ECO:0000256" key="15">
    <source>
        <dbReference type="ARBA" id="ARBA00023136"/>
    </source>
</evidence>
<comment type="pathway">
    <text evidence="4">Lipid metabolism.</text>
</comment>
<protein>
    <recommendedName>
        <fullName evidence="7">Phosphatidate cytidylyltransferase, mitochondrial</fullName>
        <ecNumber evidence="6">2.7.7.41</ecNumber>
    </recommendedName>
    <alternativeName>
        <fullName evidence="18">CDP-diacylglycerol synthase</fullName>
    </alternativeName>
</protein>
<name>A0A409XLQ9_PSICY</name>
<evidence type="ECO:0000256" key="11">
    <source>
        <dbReference type="ARBA" id="ARBA00022792"/>
    </source>
</evidence>
<accession>A0A409XLQ9</accession>
<dbReference type="PANTHER" id="PTHR13619:SF0">
    <property type="entry name" value="PHOSPHATIDATE CYTIDYLYLTRANSFERASE, MITOCHONDRIAL"/>
    <property type="match status" value="1"/>
</dbReference>
<dbReference type="Pfam" id="PF09139">
    <property type="entry name" value="Tam41_Mmp37"/>
    <property type="match status" value="1"/>
</dbReference>
<dbReference type="PANTHER" id="PTHR13619">
    <property type="entry name" value="PHOSPHATIDATE CYTIDYLYLTRANSFERASE, MITOCHONDRIAL"/>
    <property type="match status" value="1"/>
</dbReference>
<evidence type="ECO:0000256" key="19">
    <source>
        <dbReference type="SAM" id="MobiDB-lite"/>
    </source>
</evidence>
<keyword evidence="13" id="KW-0443">Lipid metabolism</keyword>
<keyword evidence="8" id="KW-0444">Lipid biosynthesis</keyword>
<keyword evidence="10" id="KW-0548">Nucleotidyltransferase</keyword>
<evidence type="ECO:0000256" key="9">
    <source>
        <dbReference type="ARBA" id="ARBA00022679"/>
    </source>
</evidence>
<keyword evidence="9" id="KW-0808">Transferase</keyword>
<comment type="subcellular location">
    <subcellularLocation>
        <location evidence="2">Mitochondrion inner membrane</location>
        <topology evidence="2">Peripheral membrane protein</topology>
        <orientation evidence="2">Matrix side</orientation>
    </subcellularLocation>
</comment>
<evidence type="ECO:0000256" key="14">
    <source>
        <dbReference type="ARBA" id="ARBA00023128"/>
    </source>
</evidence>
<evidence type="ECO:0000256" key="16">
    <source>
        <dbReference type="ARBA" id="ARBA00023209"/>
    </source>
</evidence>
<gene>
    <name evidence="20" type="ORF">CVT25_012894</name>
</gene>
<dbReference type="InterPro" id="IPR015222">
    <property type="entry name" value="Tam41"/>
</dbReference>
<evidence type="ECO:0000256" key="1">
    <source>
        <dbReference type="ARBA" id="ARBA00001946"/>
    </source>
</evidence>
<dbReference type="Proteomes" id="UP000283269">
    <property type="component" value="Unassembled WGS sequence"/>
</dbReference>
<dbReference type="InParanoid" id="A0A409XLQ9"/>
<evidence type="ECO:0000256" key="18">
    <source>
        <dbReference type="ARBA" id="ARBA00029893"/>
    </source>
</evidence>
<keyword evidence="11" id="KW-0999">Mitochondrion inner membrane</keyword>
<dbReference type="STRING" id="93625.A0A409XLQ9"/>
<feature type="region of interest" description="Disordered" evidence="19">
    <location>
        <begin position="30"/>
        <end position="74"/>
    </location>
</feature>